<dbReference type="RefSeq" id="XP_004833654.1">
    <property type="nucleotide sequence ID" value="XM_004833597.1"/>
</dbReference>
<comment type="caution">
    <text evidence="2">The sequence shown here is derived from an EMBL/GenBank/DDBJ whole genome shotgun (WGS) entry which is preliminary data.</text>
</comment>
<dbReference type="GO" id="GO:0004683">
    <property type="term" value="F:calcium/calmodulin-dependent protein kinase activity"/>
    <property type="evidence" value="ECO:0007669"/>
    <property type="project" value="UniProtKB-EC"/>
</dbReference>
<dbReference type="AlphaFoldDB" id="L1LFJ5"/>
<dbReference type="SUPFAM" id="SSF56112">
    <property type="entry name" value="Protein kinase-like (PK-like)"/>
    <property type="match status" value="1"/>
</dbReference>
<keyword evidence="3" id="KW-1185">Reference proteome</keyword>
<dbReference type="GO" id="GO:0005524">
    <property type="term" value="F:ATP binding"/>
    <property type="evidence" value="ECO:0007669"/>
    <property type="project" value="InterPro"/>
</dbReference>
<protein>
    <submittedName>
        <fullName evidence="2">Protein kinase domain containing protein</fullName>
        <ecNumber evidence="2">2.7.11.17</ecNumber>
    </submittedName>
</protein>
<dbReference type="SMART" id="SM00220">
    <property type="entry name" value="S_TKc"/>
    <property type="match status" value="1"/>
</dbReference>
<dbReference type="InterPro" id="IPR011009">
    <property type="entry name" value="Kinase-like_dom_sf"/>
</dbReference>
<accession>L1LFJ5</accession>
<dbReference type="Gene3D" id="1.10.510.10">
    <property type="entry name" value="Transferase(Phosphotransferase) domain 1"/>
    <property type="match status" value="1"/>
</dbReference>
<gene>
    <name evidence="2" type="ORF">BEWA_042400</name>
</gene>
<dbReference type="EC" id="2.7.11.17" evidence="2"/>
<name>L1LFJ5_THEEQ</name>
<dbReference type="PROSITE" id="PS50011">
    <property type="entry name" value="PROTEIN_KINASE_DOM"/>
    <property type="match status" value="1"/>
</dbReference>
<feature type="domain" description="Protein kinase" evidence="1">
    <location>
        <begin position="12"/>
        <end position="285"/>
    </location>
</feature>
<evidence type="ECO:0000313" key="3">
    <source>
        <dbReference type="Proteomes" id="UP000031512"/>
    </source>
</evidence>
<proteinExistence type="predicted"/>
<dbReference type="EMBL" id="ACOU01000002">
    <property type="protein sequence ID" value="EKX74202.1"/>
    <property type="molecule type" value="Genomic_DNA"/>
</dbReference>
<sequence>MGSSQSRFGDEYTLGQCIAHGVSSQVRECRNEKDGNVYVVKIYSSNCEIANAIRYETFIRKKSNISIIPNILQLKDCFFEEYYIYYISQRYTGKDILTSVTHGLKYTENDLVHYFQQIFVALSTLHDANIVHRSISAHNIVFLDQECKNLVLRGFRLCLNSSFTFFRYMINLNELPKFGAIIEHSLQYLSPEIILQSTTVANAAKSDVWACGVILYVLLFGVPLFSINQTLEKYSHEVINGLIRWDHESPLLSKDSLAIDFCKSLLRVNPEERLSAKDALLHPWLRDERIQQCSIDVASSNFYGKVKNTIEELNALERRTCIKYSQKFDDATLRGIPLILRKISSIPYNLSSKSTRRYDPEKSARQRDPGCFPKCLTLLRHRKFGRNSPDTRALFEMVPE</sequence>
<reference evidence="2 3" key="1">
    <citation type="journal article" date="2012" name="BMC Genomics">
        <title>Comparative genomic analysis and phylogenetic position of Theileria equi.</title>
        <authorList>
            <person name="Kappmeyer L.S."/>
            <person name="Thiagarajan M."/>
            <person name="Herndon D.R."/>
            <person name="Ramsay J.D."/>
            <person name="Caler E."/>
            <person name="Djikeng A."/>
            <person name="Gillespie J.J."/>
            <person name="Lau A.O."/>
            <person name="Roalson E.H."/>
            <person name="Silva J.C."/>
            <person name="Silva M.G."/>
            <person name="Suarez C.E."/>
            <person name="Ueti M.W."/>
            <person name="Nene V.M."/>
            <person name="Mealey R.H."/>
            <person name="Knowles D.P."/>
            <person name="Brayton K.A."/>
        </authorList>
    </citation>
    <scope>NUCLEOTIDE SEQUENCE [LARGE SCALE GENOMIC DNA]</scope>
    <source>
        <strain evidence="2 3">WA</strain>
    </source>
</reference>
<dbReference type="STRING" id="1537102.L1LFJ5"/>
<dbReference type="eggNOG" id="KOG0033">
    <property type="taxonomic scope" value="Eukaryota"/>
</dbReference>
<keyword evidence="2" id="KW-0808">Transferase</keyword>
<evidence type="ECO:0000259" key="1">
    <source>
        <dbReference type="PROSITE" id="PS50011"/>
    </source>
</evidence>
<dbReference type="Pfam" id="PF00069">
    <property type="entry name" value="Pkinase"/>
    <property type="match status" value="1"/>
</dbReference>
<dbReference type="OrthoDB" id="193931at2759"/>
<dbReference type="KEGG" id="beq:BEWA_042400"/>
<dbReference type="InterPro" id="IPR000719">
    <property type="entry name" value="Prot_kinase_dom"/>
</dbReference>
<organism evidence="2 3">
    <name type="scientific">Theileria equi strain WA</name>
    <dbReference type="NCBI Taxonomy" id="1537102"/>
    <lineage>
        <taxon>Eukaryota</taxon>
        <taxon>Sar</taxon>
        <taxon>Alveolata</taxon>
        <taxon>Apicomplexa</taxon>
        <taxon>Aconoidasida</taxon>
        <taxon>Piroplasmida</taxon>
        <taxon>Theileriidae</taxon>
        <taxon>Theileria</taxon>
    </lineage>
</organism>
<dbReference type="PANTHER" id="PTHR24347">
    <property type="entry name" value="SERINE/THREONINE-PROTEIN KINASE"/>
    <property type="match status" value="1"/>
</dbReference>
<keyword evidence="2" id="KW-0418">Kinase</keyword>
<dbReference type="Proteomes" id="UP000031512">
    <property type="component" value="Unassembled WGS sequence"/>
</dbReference>
<dbReference type="VEuPathDB" id="PiroplasmaDB:BEWA_042400"/>
<dbReference type="GeneID" id="15807650"/>
<evidence type="ECO:0000313" key="2">
    <source>
        <dbReference type="EMBL" id="EKX74202.1"/>
    </source>
</evidence>